<keyword evidence="4" id="KW-1185">Reference proteome</keyword>
<proteinExistence type="predicted"/>
<dbReference type="InterPro" id="IPR036249">
    <property type="entry name" value="Thioredoxin-like_sf"/>
</dbReference>
<comment type="caution">
    <text evidence="3">The sequence shown here is derived from an EMBL/GenBank/DDBJ whole genome shotgun (WGS) entry which is preliminary data.</text>
</comment>
<dbReference type="InterPro" id="IPR004046">
    <property type="entry name" value="GST_C"/>
</dbReference>
<dbReference type="InterPro" id="IPR050213">
    <property type="entry name" value="GST_superfamily"/>
</dbReference>
<dbReference type="CDD" id="cd03192">
    <property type="entry name" value="GST_C_Sigma_like"/>
    <property type="match status" value="1"/>
</dbReference>
<sequence length="180" mass="20310">MTKYQLLYFDGKGRAELARWLFAAAGQEYEDIRMKIGKTTPFGQVPMLTVNGFKLVQSLAIARFLAKRFECCEDMRKPYLKTVFGDDASKAAAKEKWEGGQRDEYLEKFENFLITNKNGDGFFVGDGITVADMGFCSLSDSFASQSSLDWGKFPKLNALRDGVEKDNTKIAEWLAKRPPT</sequence>
<evidence type="ECO:0000313" key="3">
    <source>
        <dbReference type="EMBL" id="KAK2140035.1"/>
    </source>
</evidence>
<dbReference type="PROSITE" id="PS50404">
    <property type="entry name" value="GST_NTER"/>
    <property type="match status" value="1"/>
</dbReference>
<dbReference type="AlphaFoldDB" id="A0AAD9MNQ4"/>
<dbReference type="GO" id="GO:0004364">
    <property type="term" value="F:glutathione transferase activity"/>
    <property type="evidence" value="ECO:0007669"/>
    <property type="project" value="TreeGrafter"/>
</dbReference>
<dbReference type="InterPro" id="IPR010987">
    <property type="entry name" value="Glutathione-S-Trfase_C-like"/>
</dbReference>
<dbReference type="PANTHER" id="PTHR11571:SF150">
    <property type="entry name" value="GLUTATHIONE S-TRANSFERASE"/>
    <property type="match status" value="1"/>
</dbReference>
<name>A0AAD9MNQ4_9ANNE</name>
<feature type="domain" description="GST N-terminal" evidence="1">
    <location>
        <begin position="2"/>
        <end position="73"/>
    </location>
</feature>
<evidence type="ECO:0008006" key="5">
    <source>
        <dbReference type="Google" id="ProtNLM"/>
    </source>
</evidence>
<evidence type="ECO:0000259" key="1">
    <source>
        <dbReference type="PROSITE" id="PS50404"/>
    </source>
</evidence>
<protein>
    <recommendedName>
        <fullName evidence="5">Glutathione S-transferase</fullName>
    </recommendedName>
</protein>
<evidence type="ECO:0000259" key="2">
    <source>
        <dbReference type="PROSITE" id="PS50405"/>
    </source>
</evidence>
<dbReference type="SUPFAM" id="SSF52833">
    <property type="entry name" value="Thioredoxin-like"/>
    <property type="match status" value="1"/>
</dbReference>
<feature type="domain" description="GST C-terminal" evidence="2">
    <location>
        <begin position="55"/>
        <end position="180"/>
    </location>
</feature>
<dbReference type="Gene3D" id="1.20.1050.130">
    <property type="match status" value="1"/>
</dbReference>
<dbReference type="EMBL" id="JAODUP010001507">
    <property type="protein sequence ID" value="KAK2140035.1"/>
    <property type="molecule type" value="Genomic_DNA"/>
</dbReference>
<organism evidence="3 4">
    <name type="scientific">Paralvinella palmiformis</name>
    <dbReference type="NCBI Taxonomy" id="53620"/>
    <lineage>
        <taxon>Eukaryota</taxon>
        <taxon>Metazoa</taxon>
        <taxon>Spiralia</taxon>
        <taxon>Lophotrochozoa</taxon>
        <taxon>Annelida</taxon>
        <taxon>Polychaeta</taxon>
        <taxon>Sedentaria</taxon>
        <taxon>Canalipalpata</taxon>
        <taxon>Terebellida</taxon>
        <taxon>Terebelliformia</taxon>
        <taxon>Alvinellidae</taxon>
        <taxon>Paralvinella</taxon>
    </lineage>
</organism>
<dbReference type="CDD" id="cd03039">
    <property type="entry name" value="GST_N_Sigma_like"/>
    <property type="match status" value="1"/>
</dbReference>
<dbReference type="Pfam" id="PF02798">
    <property type="entry name" value="GST_N"/>
    <property type="match status" value="1"/>
</dbReference>
<dbReference type="GO" id="GO:0006749">
    <property type="term" value="P:glutathione metabolic process"/>
    <property type="evidence" value="ECO:0007669"/>
    <property type="project" value="TreeGrafter"/>
</dbReference>
<dbReference type="Gene3D" id="1.20.1050.10">
    <property type="match status" value="1"/>
</dbReference>
<accession>A0AAD9MNQ4</accession>
<dbReference type="Pfam" id="PF14497">
    <property type="entry name" value="GST_C_3"/>
    <property type="match status" value="1"/>
</dbReference>
<evidence type="ECO:0000313" key="4">
    <source>
        <dbReference type="Proteomes" id="UP001208570"/>
    </source>
</evidence>
<dbReference type="SUPFAM" id="SSF47616">
    <property type="entry name" value="GST C-terminal domain-like"/>
    <property type="match status" value="1"/>
</dbReference>
<dbReference type="InterPro" id="IPR004045">
    <property type="entry name" value="Glutathione_S-Trfase_N"/>
</dbReference>
<dbReference type="InterPro" id="IPR036282">
    <property type="entry name" value="Glutathione-S-Trfase_C_sf"/>
</dbReference>
<gene>
    <name evidence="3" type="ORF">LSH36_1507g00013</name>
</gene>
<dbReference type="PROSITE" id="PS50405">
    <property type="entry name" value="GST_CTER"/>
    <property type="match status" value="1"/>
</dbReference>
<dbReference type="PANTHER" id="PTHR11571">
    <property type="entry name" value="GLUTATHIONE S-TRANSFERASE"/>
    <property type="match status" value="1"/>
</dbReference>
<dbReference type="Proteomes" id="UP001208570">
    <property type="component" value="Unassembled WGS sequence"/>
</dbReference>
<reference evidence="3" key="1">
    <citation type="journal article" date="2023" name="Mol. Biol. Evol.">
        <title>Third-Generation Sequencing Reveals the Adaptive Role of the Epigenome in Three Deep-Sea Polychaetes.</title>
        <authorList>
            <person name="Perez M."/>
            <person name="Aroh O."/>
            <person name="Sun Y."/>
            <person name="Lan Y."/>
            <person name="Juniper S.K."/>
            <person name="Young C.R."/>
            <person name="Angers B."/>
            <person name="Qian P.Y."/>
        </authorList>
    </citation>
    <scope>NUCLEOTIDE SEQUENCE</scope>
    <source>
        <strain evidence="3">P08H-3</strain>
    </source>
</reference>